<proteinExistence type="predicted"/>
<dbReference type="EMBL" id="CP015249">
    <property type="protein sequence ID" value="ANB17078.1"/>
    <property type="molecule type" value="Genomic_DNA"/>
</dbReference>
<dbReference type="AlphaFoldDB" id="A0A160DS38"/>
<organism evidence="2 3">
    <name type="scientific">Dokdonella koreensis DS-123</name>
    <dbReference type="NCBI Taxonomy" id="1300342"/>
    <lineage>
        <taxon>Bacteria</taxon>
        <taxon>Pseudomonadati</taxon>
        <taxon>Pseudomonadota</taxon>
        <taxon>Gammaproteobacteria</taxon>
        <taxon>Lysobacterales</taxon>
        <taxon>Rhodanobacteraceae</taxon>
        <taxon>Dokdonella</taxon>
    </lineage>
</organism>
<dbReference type="KEGG" id="dko:I596_1048"/>
<dbReference type="Proteomes" id="UP000076830">
    <property type="component" value="Chromosome"/>
</dbReference>
<accession>A0A160DS38</accession>
<sequence>MAGQGDVGIEAGPDRSPHRPASGSDGGARENKRPFVEPAPAPSRPAAIRPR</sequence>
<evidence type="ECO:0000256" key="1">
    <source>
        <dbReference type="SAM" id="MobiDB-lite"/>
    </source>
</evidence>
<reference evidence="2 3" key="1">
    <citation type="submission" date="2016-04" db="EMBL/GenBank/DDBJ databases">
        <title>Complete genome sequence of Dokdonella koreensis DS-123T.</title>
        <authorList>
            <person name="Kim J.F."/>
            <person name="Lee H."/>
            <person name="Kwak M.-J."/>
        </authorList>
    </citation>
    <scope>NUCLEOTIDE SEQUENCE [LARGE SCALE GENOMIC DNA]</scope>
    <source>
        <strain evidence="2 3">DS-123</strain>
    </source>
</reference>
<protein>
    <submittedName>
        <fullName evidence="2">Uncharacterized protein</fullName>
    </submittedName>
</protein>
<feature type="region of interest" description="Disordered" evidence="1">
    <location>
        <begin position="1"/>
        <end position="51"/>
    </location>
</feature>
<gene>
    <name evidence="2" type="ORF">I596_1048</name>
</gene>
<dbReference type="STRING" id="1300342.I596_1048"/>
<evidence type="ECO:0000313" key="3">
    <source>
        <dbReference type="Proteomes" id="UP000076830"/>
    </source>
</evidence>
<name>A0A160DS38_9GAMM</name>
<evidence type="ECO:0000313" key="2">
    <source>
        <dbReference type="EMBL" id="ANB17078.1"/>
    </source>
</evidence>
<keyword evidence="3" id="KW-1185">Reference proteome</keyword>